<dbReference type="AlphaFoldDB" id="A0A673TD66"/>
<accession>A0A673TD66</accession>
<reference evidence="1" key="2">
    <citation type="submission" date="2025-08" db="UniProtKB">
        <authorList>
            <consortium name="Ensembl"/>
        </authorList>
    </citation>
    <scope>IDENTIFICATION</scope>
</reference>
<keyword evidence="2" id="KW-1185">Reference proteome</keyword>
<evidence type="ECO:0000313" key="1">
    <source>
        <dbReference type="Ensembl" id="ENSSSUP00005011227.1"/>
    </source>
</evidence>
<reference evidence="1" key="3">
    <citation type="submission" date="2025-09" db="UniProtKB">
        <authorList>
            <consortium name="Ensembl"/>
        </authorList>
    </citation>
    <scope>IDENTIFICATION</scope>
</reference>
<sequence length="86" mass="9657">NVCATFPICILDLQKILGAIRITSTSPFVSCMWPRKAFRESHDKNKGKEDCKGANISRLPTKGPMEISNKKTKVIIPKDLVVLKWT</sequence>
<proteinExistence type="predicted"/>
<evidence type="ECO:0000313" key="2">
    <source>
        <dbReference type="Proteomes" id="UP000472268"/>
    </source>
</evidence>
<name>A0A673TD66_SURSU</name>
<dbReference type="OMA" id="WAKCSAL"/>
<organism evidence="1 2">
    <name type="scientific">Suricata suricatta</name>
    <name type="common">Meerkat</name>
    <dbReference type="NCBI Taxonomy" id="37032"/>
    <lineage>
        <taxon>Eukaryota</taxon>
        <taxon>Metazoa</taxon>
        <taxon>Chordata</taxon>
        <taxon>Craniata</taxon>
        <taxon>Vertebrata</taxon>
        <taxon>Euteleostomi</taxon>
        <taxon>Mammalia</taxon>
        <taxon>Eutheria</taxon>
        <taxon>Laurasiatheria</taxon>
        <taxon>Carnivora</taxon>
        <taxon>Feliformia</taxon>
        <taxon>Herpestidae</taxon>
        <taxon>Suricata</taxon>
    </lineage>
</organism>
<reference evidence="1 2" key="1">
    <citation type="submission" date="2019-05" db="EMBL/GenBank/DDBJ databases">
        <title>A Chromosome-scale Meerkat (S. suricatta) Genome Assembly.</title>
        <authorList>
            <person name="Dudchenko O."/>
            <person name="Lieberman Aiden E."/>
            <person name="Tung J."/>
            <person name="Barreiro L.B."/>
            <person name="Clutton-Brock T.H."/>
        </authorList>
    </citation>
    <scope>NUCLEOTIDE SEQUENCE [LARGE SCALE GENOMIC DNA]</scope>
</reference>
<dbReference type="Proteomes" id="UP000472268">
    <property type="component" value="Chromosome 8"/>
</dbReference>
<dbReference type="Ensembl" id="ENSSSUT00005012848.1">
    <property type="protein sequence ID" value="ENSSSUP00005011227.1"/>
    <property type="gene ID" value="ENSSSUG00005007196.1"/>
</dbReference>
<protein>
    <submittedName>
        <fullName evidence="1">Uncharacterized protein</fullName>
    </submittedName>
</protein>